<reference evidence="2 3" key="1">
    <citation type="journal article" date="2015" name="Genome Biol. Evol.">
        <title>Phylogenomic analyses indicate that early fungi evolved digesting cell walls of algal ancestors of land plants.</title>
        <authorList>
            <person name="Chang Y."/>
            <person name="Wang S."/>
            <person name="Sekimoto S."/>
            <person name="Aerts A.L."/>
            <person name="Choi C."/>
            <person name="Clum A."/>
            <person name="LaButti K.M."/>
            <person name="Lindquist E.A."/>
            <person name="Yee Ngan C."/>
            <person name="Ohm R.A."/>
            <person name="Salamov A.A."/>
            <person name="Grigoriev I.V."/>
            <person name="Spatafora J.W."/>
            <person name="Berbee M.L."/>
        </authorList>
    </citation>
    <scope>NUCLEOTIDE SEQUENCE [LARGE SCALE GENOMIC DNA]</scope>
    <source>
        <strain evidence="2 3">NRRL 28638</strain>
    </source>
</reference>
<evidence type="ECO:0000313" key="3">
    <source>
        <dbReference type="Proteomes" id="UP000070444"/>
    </source>
</evidence>
<sequence>MKFSLSLLPLLSLVAGQSVTVTSPKDGDSWDAKTPLKVTWSKQGFTDRHRWAQVTLVNTNDKGIKWEFDYVTSINDNSEFYLPSNAFINGANYKLKVGVFSDVPISTPVVGESGSFTITSGVDLDNFQECGGEWKFTNLNSSEPWKGGLVSWVAPGKNTPINMMDVRVKSANDATFSYTEIDKGAAGYQGGFYFYPELESGKQYYIEGLFHFNRRVTGAVPICKLKSEVFTYQRPW</sequence>
<gene>
    <name evidence="2" type="ORF">CONCODRAFT_76976</name>
</gene>
<name>A0A137PGH4_CONC2</name>
<dbReference type="Proteomes" id="UP000070444">
    <property type="component" value="Unassembled WGS sequence"/>
</dbReference>
<organism evidence="2 3">
    <name type="scientific">Conidiobolus coronatus (strain ATCC 28846 / CBS 209.66 / NRRL 28638)</name>
    <name type="common">Delacroixia coronata</name>
    <dbReference type="NCBI Taxonomy" id="796925"/>
    <lineage>
        <taxon>Eukaryota</taxon>
        <taxon>Fungi</taxon>
        <taxon>Fungi incertae sedis</taxon>
        <taxon>Zoopagomycota</taxon>
        <taxon>Entomophthoromycotina</taxon>
        <taxon>Entomophthoromycetes</taxon>
        <taxon>Entomophthorales</taxon>
        <taxon>Ancylistaceae</taxon>
        <taxon>Conidiobolus</taxon>
    </lineage>
</organism>
<protein>
    <submittedName>
        <fullName evidence="2">Uncharacterized protein</fullName>
    </submittedName>
</protein>
<keyword evidence="3" id="KW-1185">Reference proteome</keyword>
<evidence type="ECO:0000256" key="1">
    <source>
        <dbReference type="SAM" id="SignalP"/>
    </source>
</evidence>
<dbReference type="AlphaFoldDB" id="A0A137PGH4"/>
<keyword evidence="1" id="KW-0732">Signal</keyword>
<accession>A0A137PGH4</accession>
<feature type="chain" id="PRO_5007294897" evidence="1">
    <location>
        <begin position="17"/>
        <end position="236"/>
    </location>
</feature>
<proteinExistence type="predicted"/>
<dbReference type="EMBL" id="KQ964427">
    <property type="protein sequence ID" value="KXN74092.1"/>
    <property type="molecule type" value="Genomic_DNA"/>
</dbReference>
<feature type="signal peptide" evidence="1">
    <location>
        <begin position="1"/>
        <end position="16"/>
    </location>
</feature>
<evidence type="ECO:0000313" key="2">
    <source>
        <dbReference type="EMBL" id="KXN74092.1"/>
    </source>
</evidence>